<reference evidence="1 2" key="1">
    <citation type="journal article" date="2017" name="Environ. Microbiol.">
        <title>Decay of the glycolytic pathway and adaptation to intranuclear parasitism within Enterocytozoonidae microsporidia.</title>
        <authorList>
            <person name="Wiredu Boakye D."/>
            <person name="Jaroenlak P."/>
            <person name="Prachumwat A."/>
            <person name="Williams T.A."/>
            <person name="Bateman K.S."/>
            <person name="Itsathitphaisarn O."/>
            <person name="Sritunyalucksana K."/>
            <person name="Paszkiewicz K.H."/>
            <person name="Moore K.A."/>
            <person name="Stentiford G.D."/>
            <person name="Williams B.A."/>
        </authorList>
    </citation>
    <scope>NUCLEOTIDE SEQUENCE [LARGE SCALE GENOMIC DNA]</scope>
    <source>
        <strain evidence="1 2">GB1</strain>
    </source>
</reference>
<comment type="caution">
    <text evidence="1">The sequence shown here is derived from an EMBL/GenBank/DDBJ whole genome shotgun (WGS) entry which is preliminary data.</text>
</comment>
<name>A0A1X0Q940_9MICR</name>
<gene>
    <name evidence="1" type="ORF">HERIO_1769</name>
</gene>
<dbReference type="VEuPathDB" id="MicrosporidiaDB:HERIO_1769"/>
<dbReference type="Proteomes" id="UP000192356">
    <property type="component" value="Unassembled WGS sequence"/>
</dbReference>
<dbReference type="Gene3D" id="3.10.10.10">
    <property type="entry name" value="HIV Type 1 Reverse Transcriptase, subunit A, domain 1"/>
    <property type="match status" value="1"/>
</dbReference>
<organism evidence="1 2">
    <name type="scientific">Hepatospora eriocheir</name>
    <dbReference type="NCBI Taxonomy" id="1081669"/>
    <lineage>
        <taxon>Eukaryota</taxon>
        <taxon>Fungi</taxon>
        <taxon>Fungi incertae sedis</taxon>
        <taxon>Microsporidia</taxon>
        <taxon>Hepatosporidae</taxon>
        <taxon>Hepatospora</taxon>
    </lineage>
</organism>
<dbReference type="VEuPathDB" id="MicrosporidiaDB:A0H76_1802"/>
<dbReference type="EMBL" id="LVKB01000104">
    <property type="protein sequence ID" value="ORD96286.1"/>
    <property type="molecule type" value="Genomic_DNA"/>
</dbReference>
<proteinExistence type="predicted"/>
<evidence type="ECO:0000313" key="2">
    <source>
        <dbReference type="Proteomes" id="UP000192356"/>
    </source>
</evidence>
<dbReference type="AlphaFoldDB" id="A0A1X0Q940"/>
<dbReference type="SUPFAM" id="SSF56672">
    <property type="entry name" value="DNA/RNA polymerases"/>
    <property type="match status" value="1"/>
</dbReference>
<accession>A0A1X0Q940</accession>
<keyword evidence="2" id="KW-1185">Reference proteome</keyword>
<evidence type="ECO:0000313" key="1">
    <source>
        <dbReference type="EMBL" id="ORD96286.1"/>
    </source>
</evidence>
<dbReference type="InterPro" id="IPR043502">
    <property type="entry name" value="DNA/RNA_pol_sf"/>
</dbReference>
<protein>
    <submittedName>
        <fullName evidence="1">Uncharacterized protein</fullName>
    </submittedName>
</protein>
<sequence length="75" mass="8827">MEPLKKSKELTDGNVIKRSTSNIVPSCFLILKKDRDLRFIVDYQRLNSNTIKSLYPILRLFDQIYSLKGLYFSLK</sequence>
<dbReference type="OrthoDB" id="2195278at2759"/>